<protein>
    <submittedName>
        <fullName evidence="2">Uncharacterized protein</fullName>
    </submittedName>
</protein>
<accession>A0AAV1WTV9</accession>
<keyword evidence="3" id="KW-1185">Reference proteome</keyword>
<dbReference type="AlphaFoldDB" id="A0AAV1WTV9"/>
<feature type="region of interest" description="Disordered" evidence="1">
    <location>
        <begin position="145"/>
        <end position="183"/>
    </location>
</feature>
<evidence type="ECO:0000313" key="3">
    <source>
        <dbReference type="Proteomes" id="UP001497480"/>
    </source>
</evidence>
<evidence type="ECO:0000313" key="2">
    <source>
        <dbReference type="EMBL" id="CAL0312870.1"/>
    </source>
</evidence>
<sequence length="223" mass="25425">MDSENSFVVPPCRVEIIPLPLGEVEMHRSMAVFRRDIEIRCSYSDTHRVILPRRATVPAVYIMHIPDGYELRHIPPRAPARYTPSPTIPLGLSYGSYPTRTHGIAPCWRIPSASASFEMTRRVQVCHCTRCHSLRESHMGSPTIAVRENPEFTPGSTSYGVRGRIQNDGDDVRGSVRRARLSPPPSSLWAEVMMFYTSLMMKRIQRKTLRRIVLRDSSMRMMG</sequence>
<evidence type="ECO:0000256" key="1">
    <source>
        <dbReference type="SAM" id="MobiDB-lite"/>
    </source>
</evidence>
<organism evidence="2 3">
    <name type="scientific">Lupinus luteus</name>
    <name type="common">European yellow lupine</name>
    <dbReference type="NCBI Taxonomy" id="3873"/>
    <lineage>
        <taxon>Eukaryota</taxon>
        <taxon>Viridiplantae</taxon>
        <taxon>Streptophyta</taxon>
        <taxon>Embryophyta</taxon>
        <taxon>Tracheophyta</taxon>
        <taxon>Spermatophyta</taxon>
        <taxon>Magnoliopsida</taxon>
        <taxon>eudicotyledons</taxon>
        <taxon>Gunneridae</taxon>
        <taxon>Pentapetalae</taxon>
        <taxon>rosids</taxon>
        <taxon>fabids</taxon>
        <taxon>Fabales</taxon>
        <taxon>Fabaceae</taxon>
        <taxon>Papilionoideae</taxon>
        <taxon>50 kb inversion clade</taxon>
        <taxon>genistoids sensu lato</taxon>
        <taxon>core genistoids</taxon>
        <taxon>Genisteae</taxon>
        <taxon>Lupinus</taxon>
    </lineage>
</organism>
<dbReference type="EMBL" id="CAXHTB010000009">
    <property type="protein sequence ID" value="CAL0312870.1"/>
    <property type="molecule type" value="Genomic_DNA"/>
</dbReference>
<reference evidence="2 3" key="1">
    <citation type="submission" date="2024-03" db="EMBL/GenBank/DDBJ databases">
        <authorList>
            <person name="Martinez-Hernandez J."/>
        </authorList>
    </citation>
    <scope>NUCLEOTIDE SEQUENCE [LARGE SCALE GENOMIC DNA]</scope>
</reference>
<proteinExistence type="predicted"/>
<name>A0AAV1WTV9_LUPLU</name>
<comment type="caution">
    <text evidence="2">The sequence shown here is derived from an EMBL/GenBank/DDBJ whole genome shotgun (WGS) entry which is preliminary data.</text>
</comment>
<gene>
    <name evidence="2" type="ORF">LLUT_LOCUS13930</name>
</gene>
<dbReference type="Proteomes" id="UP001497480">
    <property type="component" value="Unassembled WGS sequence"/>
</dbReference>
<feature type="compositionally biased region" description="Basic and acidic residues" evidence="1">
    <location>
        <begin position="165"/>
        <end position="174"/>
    </location>
</feature>